<dbReference type="Pfam" id="PF11776">
    <property type="entry name" value="RcnB"/>
    <property type="match status" value="1"/>
</dbReference>
<dbReference type="InterPro" id="IPR024572">
    <property type="entry name" value="RcnB"/>
</dbReference>
<keyword evidence="1" id="KW-0812">Transmembrane</keyword>
<keyword evidence="1" id="KW-0472">Membrane</keyword>
<evidence type="ECO:0008006" key="4">
    <source>
        <dbReference type="Google" id="ProtNLM"/>
    </source>
</evidence>
<dbReference type="Proteomes" id="UP000015524">
    <property type="component" value="Unassembled WGS sequence"/>
</dbReference>
<accession>T0GA68</accession>
<dbReference type="AlphaFoldDB" id="T0GA68"/>
<dbReference type="eggNOG" id="COG5455">
    <property type="taxonomic scope" value="Bacteria"/>
</dbReference>
<evidence type="ECO:0000313" key="2">
    <source>
        <dbReference type="EMBL" id="EQA96902.1"/>
    </source>
</evidence>
<proteinExistence type="predicted"/>
<organism evidence="2 3">
    <name type="scientific">Sphingobium baderi LL03</name>
    <dbReference type="NCBI Taxonomy" id="1114964"/>
    <lineage>
        <taxon>Bacteria</taxon>
        <taxon>Pseudomonadati</taxon>
        <taxon>Pseudomonadota</taxon>
        <taxon>Alphaproteobacteria</taxon>
        <taxon>Sphingomonadales</taxon>
        <taxon>Sphingomonadaceae</taxon>
        <taxon>Sphingobium</taxon>
    </lineage>
</organism>
<protein>
    <recommendedName>
        <fullName evidence="4">Integral membrane protein</fullName>
    </recommendedName>
</protein>
<dbReference type="Gene3D" id="3.10.450.160">
    <property type="entry name" value="inner membrane protein cigr"/>
    <property type="match status" value="1"/>
</dbReference>
<evidence type="ECO:0000256" key="1">
    <source>
        <dbReference type="SAM" id="Phobius"/>
    </source>
</evidence>
<keyword evidence="3" id="KW-1185">Reference proteome</keyword>
<sequence>MAPEIEEGAVTMMKKFLMALAATTMIASPLVTAQAQAAPHREVHRVVKQNPHGRTVVRQKTVVRQNDYRNNYRHWSKGQRFDRRYANNYRVVDNYRNYRLSTPPRGYQWVRSGNDAVLVAITSGIIGAVIGGALR</sequence>
<gene>
    <name evidence="2" type="ORF">L485_22750</name>
</gene>
<keyword evidence="1" id="KW-1133">Transmembrane helix</keyword>
<dbReference type="PATRIC" id="fig|1114964.3.peg.4460"/>
<name>T0GA68_9SPHN</name>
<feature type="transmembrane region" description="Helical" evidence="1">
    <location>
        <begin position="116"/>
        <end position="134"/>
    </location>
</feature>
<dbReference type="EMBL" id="ATIB01000088">
    <property type="protein sequence ID" value="EQA96902.1"/>
    <property type="molecule type" value="Genomic_DNA"/>
</dbReference>
<reference evidence="2 3" key="1">
    <citation type="journal article" date="2013" name="Genome Announc.">
        <title>Draft Genome Sequence of a Hexachlorocyclohexane-Degrading Bacterium, Sphingobium baderi Strain LL03T.</title>
        <authorList>
            <person name="Kaur J."/>
            <person name="Verma H."/>
            <person name="Tripathi C."/>
            <person name="Khurana J.P."/>
            <person name="Lal R."/>
        </authorList>
    </citation>
    <scope>NUCLEOTIDE SEQUENCE [LARGE SCALE GENOMIC DNA]</scope>
    <source>
        <strain evidence="2 3">LL03</strain>
    </source>
</reference>
<evidence type="ECO:0000313" key="3">
    <source>
        <dbReference type="Proteomes" id="UP000015524"/>
    </source>
</evidence>
<comment type="caution">
    <text evidence="2">The sequence shown here is derived from an EMBL/GenBank/DDBJ whole genome shotgun (WGS) entry which is preliminary data.</text>
</comment>